<sequence>MYSRFLLHETLFPVAFQGVVCSEAALQTKPFFAGTVGAVIANISPNALLRADSAALPWPLLSSRWYLLNEVPSREAKKVIIHWCSNEVTLMKNKVPNHLPHEHYNWQLGSTVPV</sequence>
<protein>
    <submittedName>
        <fullName evidence="1">Uncharacterized protein</fullName>
    </submittedName>
</protein>
<proteinExistence type="predicted"/>
<evidence type="ECO:0000313" key="1">
    <source>
        <dbReference type="EMBL" id="GFS21524.1"/>
    </source>
</evidence>
<evidence type="ECO:0000313" key="2">
    <source>
        <dbReference type="Proteomes" id="UP000762676"/>
    </source>
</evidence>
<accession>A0AAV4JFA6</accession>
<organism evidence="1 2">
    <name type="scientific">Elysia marginata</name>
    <dbReference type="NCBI Taxonomy" id="1093978"/>
    <lineage>
        <taxon>Eukaryota</taxon>
        <taxon>Metazoa</taxon>
        <taxon>Spiralia</taxon>
        <taxon>Lophotrochozoa</taxon>
        <taxon>Mollusca</taxon>
        <taxon>Gastropoda</taxon>
        <taxon>Heterobranchia</taxon>
        <taxon>Euthyneura</taxon>
        <taxon>Panpulmonata</taxon>
        <taxon>Sacoglossa</taxon>
        <taxon>Placobranchoidea</taxon>
        <taxon>Plakobranchidae</taxon>
        <taxon>Elysia</taxon>
    </lineage>
</organism>
<gene>
    <name evidence="1" type="ORF">ElyMa_005085000</name>
</gene>
<dbReference type="Proteomes" id="UP000762676">
    <property type="component" value="Unassembled WGS sequence"/>
</dbReference>
<comment type="caution">
    <text evidence="1">The sequence shown here is derived from an EMBL/GenBank/DDBJ whole genome shotgun (WGS) entry which is preliminary data.</text>
</comment>
<dbReference type="AlphaFoldDB" id="A0AAV4JFA6"/>
<keyword evidence="2" id="KW-1185">Reference proteome</keyword>
<dbReference type="EMBL" id="BMAT01010168">
    <property type="protein sequence ID" value="GFS21524.1"/>
    <property type="molecule type" value="Genomic_DNA"/>
</dbReference>
<name>A0AAV4JFA6_9GAST</name>
<reference evidence="1 2" key="1">
    <citation type="journal article" date="2021" name="Elife">
        <title>Chloroplast acquisition without the gene transfer in kleptoplastic sea slugs, Plakobranchus ocellatus.</title>
        <authorList>
            <person name="Maeda T."/>
            <person name="Takahashi S."/>
            <person name="Yoshida T."/>
            <person name="Shimamura S."/>
            <person name="Takaki Y."/>
            <person name="Nagai Y."/>
            <person name="Toyoda A."/>
            <person name="Suzuki Y."/>
            <person name="Arimoto A."/>
            <person name="Ishii H."/>
            <person name="Satoh N."/>
            <person name="Nishiyama T."/>
            <person name="Hasebe M."/>
            <person name="Maruyama T."/>
            <person name="Minagawa J."/>
            <person name="Obokata J."/>
            <person name="Shigenobu S."/>
        </authorList>
    </citation>
    <scope>NUCLEOTIDE SEQUENCE [LARGE SCALE GENOMIC DNA]</scope>
</reference>